<evidence type="ECO:0000313" key="4">
    <source>
        <dbReference type="EMBL" id="KUP93869.1"/>
    </source>
</evidence>
<dbReference type="Gene3D" id="2.150.10.10">
    <property type="entry name" value="Serralysin-like metalloprotease, C-terminal"/>
    <property type="match status" value="3"/>
</dbReference>
<dbReference type="PANTHER" id="PTHR38340">
    <property type="entry name" value="S-LAYER PROTEIN"/>
    <property type="match status" value="1"/>
</dbReference>
<keyword evidence="5" id="KW-1185">Reference proteome</keyword>
<evidence type="ECO:0000313" key="5">
    <source>
        <dbReference type="Proteomes" id="UP000068382"/>
    </source>
</evidence>
<accession>A0A132BZU0</accession>
<feature type="region of interest" description="Disordered" evidence="3">
    <location>
        <begin position="405"/>
        <end position="431"/>
    </location>
</feature>
<protein>
    <submittedName>
        <fullName evidence="4">Hemolysin, chromosomal</fullName>
    </submittedName>
</protein>
<dbReference type="PROSITE" id="PS00330">
    <property type="entry name" value="HEMOLYSIN_CALCIUM"/>
    <property type="match status" value="2"/>
</dbReference>
<dbReference type="InterPro" id="IPR050557">
    <property type="entry name" value="RTX_toxin/Mannuronan_C5-epim"/>
</dbReference>
<dbReference type="InterPro" id="IPR011049">
    <property type="entry name" value="Serralysin-like_metalloprot_C"/>
</dbReference>
<evidence type="ECO:0000256" key="1">
    <source>
        <dbReference type="ARBA" id="ARBA00004613"/>
    </source>
</evidence>
<dbReference type="PRINTS" id="PR00313">
    <property type="entry name" value="CABNDNGRPT"/>
</dbReference>
<gene>
    <name evidence="4" type="primary">hlyA_1</name>
    <name evidence="4" type="ORF">TRIHO_13610</name>
</gene>
<evidence type="ECO:0000256" key="2">
    <source>
        <dbReference type="ARBA" id="ARBA00022525"/>
    </source>
</evidence>
<dbReference type="GO" id="GO:0005509">
    <property type="term" value="F:calcium ion binding"/>
    <property type="evidence" value="ECO:0007669"/>
    <property type="project" value="InterPro"/>
</dbReference>
<dbReference type="PANTHER" id="PTHR38340:SF1">
    <property type="entry name" value="S-LAYER PROTEIN"/>
    <property type="match status" value="1"/>
</dbReference>
<dbReference type="Proteomes" id="UP000068382">
    <property type="component" value="Unassembled WGS sequence"/>
</dbReference>
<dbReference type="AlphaFoldDB" id="A0A132BZU0"/>
<dbReference type="PATRIC" id="fig|1768241.3.peg.1427"/>
<dbReference type="OrthoDB" id="423072at2"/>
<reference evidence="4 5" key="1">
    <citation type="submission" date="2015-12" db="EMBL/GenBank/DDBJ databases">
        <title>Genome sequence of the marine Rhodobacteraceae strain O3.65, Candidatus Tritonibacter horizontis.</title>
        <authorList>
            <person name="Poehlein A."/>
            <person name="Giebel H.A."/>
            <person name="Voget S."/>
            <person name="Brinkhoff T."/>
        </authorList>
    </citation>
    <scope>NUCLEOTIDE SEQUENCE [LARGE SCALE GENOMIC DNA]</scope>
    <source>
        <strain evidence="4 5">O3.65</strain>
    </source>
</reference>
<dbReference type="GO" id="GO:0005576">
    <property type="term" value="C:extracellular region"/>
    <property type="evidence" value="ECO:0007669"/>
    <property type="project" value="UniProtKB-SubCell"/>
</dbReference>
<dbReference type="SUPFAM" id="SSF51120">
    <property type="entry name" value="beta-Roll"/>
    <property type="match status" value="2"/>
</dbReference>
<comment type="caution">
    <text evidence="4">The sequence shown here is derived from an EMBL/GenBank/DDBJ whole genome shotgun (WGS) entry which is preliminary data.</text>
</comment>
<feature type="region of interest" description="Disordered" evidence="3">
    <location>
        <begin position="378"/>
        <end position="397"/>
    </location>
</feature>
<dbReference type="EMBL" id="LPUY01000041">
    <property type="protein sequence ID" value="KUP93869.1"/>
    <property type="molecule type" value="Genomic_DNA"/>
</dbReference>
<comment type="subcellular location">
    <subcellularLocation>
        <location evidence="1">Secreted</location>
    </subcellularLocation>
</comment>
<keyword evidence="2" id="KW-0964">Secreted</keyword>
<proteinExistence type="predicted"/>
<organism evidence="4 5">
    <name type="scientific">Tritonibacter horizontis</name>
    <dbReference type="NCBI Taxonomy" id="1768241"/>
    <lineage>
        <taxon>Bacteria</taxon>
        <taxon>Pseudomonadati</taxon>
        <taxon>Pseudomonadota</taxon>
        <taxon>Alphaproteobacteria</taxon>
        <taxon>Rhodobacterales</taxon>
        <taxon>Paracoccaceae</taxon>
        <taxon>Tritonibacter</taxon>
    </lineage>
</organism>
<dbReference type="InterPro" id="IPR018511">
    <property type="entry name" value="Hemolysin-typ_Ca-bd_CS"/>
</dbReference>
<name>A0A132BZU0_9RHOB</name>
<feature type="region of interest" description="Disordered" evidence="3">
    <location>
        <begin position="293"/>
        <end position="336"/>
    </location>
</feature>
<sequence>MKTIFETATKDLSGFDLLPTDDELSAILSDPDYLVSELISGVEIQAYLQADRYRSFDYDTFVGKLDAGDTYQIRLEVDDTSHFTSNRAITIYEESGRYVDLVLNNHGDLFDDENAIWTDEFSAGSGGQFLFFTKIREASTPGAHNYSLELVKTVDVDPFSLVLAPTGNGGVATLSVGDQPVSANSRVQINVTFANPNMDLDDVSLSTSGSISSYQSSNGTNTTVSITASPASAVEMSDLLRFTFSGTDIAGSVEISSIRVSVNFETAPIEVSGTLTTPGNLTVQGTRRADELAGDIGDDTVSGRGGDDTISGHAGDDLLQGGARHDTLNGGTGNDTLMGNAGSDALFGQTGSDLMKGGGGRDTIYGASGRDVLVGNGGNDSLVGGSGNDTLSAGAGSDQLIGGAGRDRLAGGNGEDTLQGSGGSDFLDGGKGNDLLEGGGGRDRFEFNKKSGEDRIADFQDDIDTILLDTGLWRGDLRKSQVVEEFGSVIEDSILLDFGRDSLLIEGISDLSTLADDLKFI</sequence>
<dbReference type="Pfam" id="PF00353">
    <property type="entry name" value="HemolysinCabind"/>
    <property type="match status" value="4"/>
</dbReference>
<dbReference type="InterPro" id="IPR001343">
    <property type="entry name" value="Hemolysn_Ca-bd"/>
</dbReference>
<dbReference type="RefSeq" id="WP_068241552.1">
    <property type="nucleotide sequence ID" value="NZ_LPUY01000041.1"/>
</dbReference>
<evidence type="ECO:0000256" key="3">
    <source>
        <dbReference type="SAM" id="MobiDB-lite"/>
    </source>
</evidence>